<keyword evidence="6" id="KW-1185">Reference proteome</keyword>
<dbReference type="OrthoDB" id="8543772at2"/>
<dbReference type="AlphaFoldDB" id="A0A1C3K4S0"/>
<keyword evidence="2" id="KW-0804">Transcription</keyword>
<dbReference type="EMBL" id="LT907988">
    <property type="protein sequence ID" value="SOE46804.1"/>
    <property type="molecule type" value="Genomic_DNA"/>
</dbReference>
<sequence>MKNVAFLVPECADIAMLENARYGFQVANRYLQARGDPPRFSLRLIAATAQVRLDGGRIQVLADGVLSDTGAVDLCVVPPLQGPVADAVRANGPLIEWLVRHHQAGGEVASLCLGAALPAAGGLLDGQRAVVHWAARQDYARAFPTVQWVSDRVVLAGKGIYTSGGAFSAAHLVLYLIEKYADRVTAIWCAKYFQLDWSRQSQLPYAVFSGDKTHADEVVRGVQDHIEGRYADRITVDDLADRFLLGRRTLERRFRQATGSSVLEYLQRIRVEAAKRRLETSRETVAEVMYEVGYSDAKAFRDVFVKFSGLSPVLYRERYAKAAAGQLT</sequence>
<dbReference type="SUPFAM" id="SSF52317">
    <property type="entry name" value="Class I glutamine amidotransferase-like"/>
    <property type="match status" value="1"/>
</dbReference>
<dbReference type="Proteomes" id="UP000078558">
    <property type="component" value="Chromosome I"/>
</dbReference>
<evidence type="ECO:0000313" key="6">
    <source>
        <dbReference type="Proteomes" id="UP000078558"/>
    </source>
</evidence>
<dbReference type="InterPro" id="IPR052158">
    <property type="entry name" value="INH-QAR"/>
</dbReference>
<dbReference type="SUPFAM" id="SSF46689">
    <property type="entry name" value="Homeodomain-like"/>
    <property type="match status" value="2"/>
</dbReference>
<dbReference type="KEGG" id="odi:ODI_R0474"/>
<dbReference type="Gene3D" id="3.40.50.880">
    <property type="match status" value="1"/>
</dbReference>
<dbReference type="PANTHER" id="PTHR43130">
    <property type="entry name" value="ARAC-FAMILY TRANSCRIPTIONAL REGULATOR"/>
    <property type="match status" value="1"/>
</dbReference>
<accession>A0A1C3K4S0</accession>
<evidence type="ECO:0000313" key="5">
    <source>
        <dbReference type="EMBL" id="SOE46804.1"/>
    </source>
</evidence>
<reference evidence="5 6" key="2">
    <citation type="submission" date="2017-08" db="EMBL/GenBank/DDBJ databases">
        <authorList>
            <person name="de Groot N.N."/>
        </authorList>
    </citation>
    <scope>NUCLEOTIDE SEQUENCE [LARGE SCALE GENOMIC DNA]</scope>
    <source>
        <strain evidence="5">Orrdi1</strain>
    </source>
</reference>
<name>A0A1C3K4S0_9BURK</name>
<dbReference type="InterPro" id="IPR018060">
    <property type="entry name" value="HTH_AraC"/>
</dbReference>
<dbReference type="EMBL" id="FLRC01000033">
    <property type="protein sequence ID" value="SBT26499.1"/>
    <property type="molecule type" value="Genomic_DNA"/>
</dbReference>
<dbReference type="Gene3D" id="1.10.10.60">
    <property type="entry name" value="Homeodomain-like"/>
    <property type="match status" value="1"/>
</dbReference>
<dbReference type="PROSITE" id="PS01124">
    <property type="entry name" value="HTH_ARAC_FAMILY_2"/>
    <property type="match status" value="1"/>
</dbReference>
<dbReference type="GO" id="GO:0043565">
    <property type="term" value="F:sequence-specific DNA binding"/>
    <property type="evidence" value="ECO:0007669"/>
    <property type="project" value="InterPro"/>
</dbReference>
<dbReference type="Pfam" id="PF12833">
    <property type="entry name" value="HTH_18"/>
    <property type="match status" value="1"/>
</dbReference>
<reference evidence="4 6" key="1">
    <citation type="submission" date="2016-06" db="EMBL/GenBank/DDBJ databases">
        <authorList>
            <person name="Kjaerup R.B."/>
            <person name="Dalgaard T.S."/>
            <person name="Juul-Madsen H.R."/>
        </authorList>
    </citation>
    <scope>NUCLEOTIDE SEQUENCE [LARGE SCALE GENOMIC DNA]</scope>
    <source>
        <strain evidence="4">Orrdi1</strain>
    </source>
</reference>
<proteinExistence type="predicted"/>
<evidence type="ECO:0000256" key="2">
    <source>
        <dbReference type="ARBA" id="ARBA00023163"/>
    </source>
</evidence>
<keyword evidence="1" id="KW-0805">Transcription regulation</keyword>
<dbReference type="Pfam" id="PF01965">
    <property type="entry name" value="DJ-1_PfpI"/>
    <property type="match status" value="1"/>
</dbReference>
<gene>
    <name evidence="4" type="ORF">ODI_04272</name>
    <name evidence="5" type="ORF">ODI_R0474</name>
</gene>
<dbReference type="RefSeq" id="WP_082985392.1">
    <property type="nucleotide sequence ID" value="NZ_LT907988.1"/>
</dbReference>
<dbReference type="SMART" id="SM00342">
    <property type="entry name" value="HTH_ARAC"/>
    <property type="match status" value="1"/>
</dbReference>
<dbReference type="GO" id="GO:0003700">
    <property type="term" value="F:DNA-binding transcription factor activity"/>
    <property type="evidence" value="ECO:0007669"/>
    <property type="project" value="InterPro"/>
</dbReference>
<dbReference type="InterPro" id="IPR009057">
    <property type="entry name" value="Homeodomain-like_sf"/>
</dbReference>
<dbReference type="InterPro" id="IPR002818">
    <property type="entry name" value="DJ-1/PfpI"/>
</dbReference>
<protein>
    <submittedName>
        <fullName evidence="4">Transcriptional regulator, AraC family</fullName>
    </submittedName>
</protein>
<evidence type="ECO:0000259" key="3">
    <source>
        <dbReference type="PROSITE" id="PS01124"/>
    </source>
</evidence>
<organism evidence="4 6">
    <name type="scientific">Orrella dioscoreae</name>
    <dbReference type="NCBI Taxonomy" id="1851544"/>
    <lineage>
        <taxon>Bacteria</taxon>
        <taxon>Pseudomonadati</taxon>
        <taxon>Pseudomonadota</taxon>
        <taxon>Betaproteobacteria</taxon>
        <taxon>Burkholderiales</taxon>
        <taxon>Alcaligenaceae</taxon>
        <taxon>Orrella</taxon>
    </lineage>
</organism>
<evidence type="ECO:0000256" key="1">
    <source>
        <dbReference type="ARBA" id="ARBA00023015"/>
    </source>
</evidence>
<feature type="domain" description="HTH araC/xylS-type" evidence="3">
    <location>
        <begin position="216"/>
        <end position="318"/>
    </location>
</feature>
<dbReference type="PANTHER" id="PTHR43130:SF3">
    <property type="entry name" value="HTH-TYPE TRANSCRIPTIONAL REGULATOR RV1931C"/>
    <property type="match status" value="1"/>
</dbReference>
<evidence type="ECO:0000313" key="4">
    <source>
        <dbReference type="EMBL" id="SBT26499.1"/>
    </source>
</evidence>
<dbReference type="STRING" id="1851544.ODI_04272"/>
<dbReference type="InterPro" id="IPR029062">
    <property type="entry name" value="Class_I_gatase-like"/>
</dbReference>